<evidence type="ECO:0000313" key="3">
    <source>
        <dbReference type="Proteomes" id="UP000735302"/>
    </source>
</evidence>
<feature type="compositionally biased region" description="Polar residues" evidence="1">
    <location>
        <begin position="74"/>
        <end position="92"/>
    </location>
</feature>
<gene>
    <name evidence="2" type="ORF">PoB_006703000</name>
</gene>
<feature type="region of interest" description="Disordered" evidence="1">
    <location>
        <begin position="69"/>
        <end position="92"/>
    </location>
</feature>
<keyword evidence="3" id="KW-1185">Reference proteome</keyword>
<evidence type="ECO:0000256" key="1">
    <source>
        <dbReference type="SAM" id="MobiDB-lite"/>
    </source>
</evidence>
<proteinExistence type="predicted"/>
<evidence type="ECO:0000313" key="2">
    <source>
        <dbReference type="EMBL" id="GFO40525.1"/>
    </source>
</evidence>
<comment type="caution">
    <text evidence="2">The sequence shown here is derived from an EMBL/GenBank/DDBJ whole genome shotgun (WGS) entry which is preliminary data.</text>
</comment>
<organism evidence="2 3">
    <name type="scientific">Plakobranchus ocellatus</name>
    <dbReference type="NCBI Taxonomy" id="259542"/>
    <lineage>
        <taxon>Eukaryota</taxon>
        <taxon>Metazoa</taxon>
        <taxon>Spiralia</taxon>
        <taxon>Lophotrochozoa</taxon>
        <taxon>Mollusca</taxon>
        <taxon>Gastropoda</taxon>
        <taxon>Heterobranchia</taxon>
        <taxon>Euthyneura</taxon>
        <taxon>Panpulmonata</taxon>
        <taxon>Sacoglossa</taxon>
        <taxon>Placobranchoidea</taxon>
        <taxon>Plakobranchidae</taxon>
        <taxon>Plakobranchus</taxon>
    </lineage>
</organism>
<dbReference type="Proteomes" id="UP000735302">
    <property type="component" value="Unassembled WGS sequence"/>
</dbReference>
<name>A0AAV4D8S3_9GAST</name>
<dbReference type="EMBL" id="BLXT01007619">
    <property type="protein sequence ID" value="GFO40525.1"/>
    <property type="molecule type" value="Genomic_DNA"/>
</dbReference>
<protein>
    <submittedName>
        <fullName evidence="2">Uncharacterized protein</fullName>
    </submittedName>
</protein>
<sequence>MHSEPDLQRYLTERKQSRPLGKRLELWQISAQWTWWDGGKNLAFESFFEYLHKEESACTFSENEHDDELVTNPFADSSGGTNSDWNPGNESENMSDSICLLCMNVRGTVTSDSTLRSAGTLLSRVRASPSVTGLTEGLKA</sequence>
<accession>A0AAV4D8S3</accession>
<reference evidence="2 3" key="1">
    <citation type="journal article" date="2021" name="Elife">
        <title>Chloroplast acquisition without the gene transfer in kleptoplastic sea slugs, Plakobranchus ocellatus.</title>
        <authorList>
            <person name="Maeda T."/>
            <person name="Takahashi S."/>
            <person name="Yoshida T."/>
            <person name="Shimamura S."/>
            <person name="Takaki Y."/>
            <person name="Nagai Y."/>
            <person name="Toyoda A."/>
            <person name="Suzuki Y."/>
            <person name="Arimoto A."/>
            <person name="Ishii H."/>
            <person name="Satoh N."/>
            <person name="Nishiyama T."/>
            <person name="Hasebe M."/>
            <person name="Maruyama T."/>
            <person name="Minagawa J."/>
            <person name="Obokata J."/>
            <person name="Shigenobu S."/>
        </authorList>
    </citation>
    <scope>NUCLEOTIDE SEQUENCE [LARGE SCALE GENOMIC DNA]</scope>
</reference>
<dbReference type="AlphaFoldDB" id="A0AAV4D8S3"/>